<dbReference type="InterPro" id="IPR037069">
    <property type="entry name" value="AcylCoA_DH/ox_N_sf"/>
</dbReference>
<accession>A0A5B2VVD8</accession>
<dbReference type="EMBL" id="VUOA01000006">
    <property type="protein sequence ID" value="KAA2242292.1"/>
    <property type="molecule type" value="Genomic_DNA"/>
</dbReference>
<evidence type="ECO:0000256" key="5">
    <source>
        <dbReference type="ARBA" id="ARBA00023002"/>
    </source>
</evidence>
<keyword evidence="4 6" id="KW-0274">FAD</keyword>
<comment type="similarity">
    <text evidence="2 6">Belongs to the acyl-CoA dehydrogenase family.</text>
</comment>
<dbReference type="GO" id="GO:0050660">
    <property type="term" value="F:flavin adenine dinucleotide binding"/>
    <property type="evidence" value="ECO:0007669"/>
    <property type="project" value="InterPro"/>
</dbReference>
<evidence type="ECO:0000313" key="11">
    <source>
        <dbReference type="Proteomes" id="UP000323142"/>
    </source>
</evidence>
<dbReference type="SUPFAM" id="SSF47203">
    <property type="entry name" value="Acyl-CoA dehydrogenase C-terminal domain-like"/>
    <property type="match status" value="1"/>
</dbReference>
<dbReference type="AlphaFoldDB" id="A0A5B2VVD8"/>
<dbReference type="InterPro" id="IPR036250">
    <property type="entry name" value="AcylCo_DH-like_C"/>
</dbReference>
<evidence type="ECO:0000313" key="10">
    <source>
        <dbReference type="EMBL" id="KAA2242292.1"/>
    </source>
</evidence>
<evidence type="ECO:0000259" key="8">
    <source>
        <dbReference type="Pfam" id="PF02770"/>
    </source>
</evidence>
<dbReference type="Pfam" id="PF02771">
    <property type="entry name" value="Acyl-CoA_dh_N"/>
    <property type="match status" value="1"/>
</dbReference>
<keyword evidence="5 6" id="KW-0560">Oxidoreductase</keyword>
<dbReference type="InterPro" id="IPR052161">
    <property type="entry name" value="Mycobact_Acyl-CoA_DH"/>
</dbReference>
<dbReference type="FunFam" id="2.40.110.10:FF:000011">
    <property type="entry name" value="Acyl-CoA dehydrogenase FadE34"/>
    <property type="match status" value="1"/>
</dbReference>
<sequence>MSELDAFRHEVRLWLDAHCPAPMRELTRGEEDIVWGGRRWAFRSEAERVWLERMAERGFTVPTWPKAYGGAGLSRDEERVLREEMARIGARSPLESFGIWMLGPALLKFGNEAQKREHLPRIARGEIRWCQGYSEPNAGSDLASLQTRAEDRGDHWVVNGQKVWTSYADQADWIFCLVRTDPAAPKHRGISFVLFDMATPGVSTRPIRLISGKSPFCETFFDDVRVPKENLVGELNRGWDIAKYLLTHEREMIGGGAGGLLGTRPIGEVVAELAGSDGEGISDPLLRADVMRAEIDTLAFALTMDRLRDEAAGGQGIGARSAMLKYYGTELNKRRTELMLRAAGSDGLEWEGERSGGGRLARDWLRAKGNSIEGGTSEVMLGIIAKAILELPGA</sequence>
<dbReference type="OrthoDB" id="9775090at2"/>
<organism evidence="10 11">
    <name type="scientific">Salinarimonas soli</name>
    <dbReference type="NCBI Taxonomy" id="1638099"/>
    <lineage>
        <taxon>Bacteria</taxon>
        <taxon>Pseudomonadati</taxon>
        <taxon>Pseudomonadota</taxon>
        <taxon>Alphaproteobacteria</taxon>
        <taxon>Hyphomicrobiales</taxon>
        <taxon>Salinarimonadaceae</taxon>
        <taxon>Salinarimonas</taxon>
    </lineage>
</organism>
<feature type="domain" description="Acyl-CoA dehydrogenase/oxidase C-terminal" evidence="7">
    <location>
        <begin position="236"/>
        <end position="389"/>
    </location>
</feature>
<dbReference type="InterPro" id="IPR009075">
    <property type="entry name" value="AcylCo_DH/oxidase_C"/>
</dbReference>
<dbReference type="Gene3D" id="2.40.110.10">
    <property type="entry name" value="Butyryl-CoA Dehydrogenase, subunit A, domain 2"/>
    <property type="match status" value="1"/>
</dbReference>
<dbReference type="GO" id="GO:0016627">
    <property type="term" value="F:oxidoreductase activity, acting on the CH-CH group of donors"/>
    <property type="evidence" value="ECO:0007669"/>
    <property type="project" value="InterPro"/>
</dbReference>
<dbReference type="SUPFAM" id="SSF56645">
    <property type="entry name" value="Acyl-CoA dehydrogenase NM domain-like"/>
    <property type="match status" value="1"/>
</dbReference>
<reference evidence="10 11" key="1">
    <citation type="submission" date="2019-09" db="EMBL/GenBank/DDBJ databases">
        <title>Salinarimonas rosea gen. nov., sp. nov., a new member of the a-2 subgroup of the Proteobacteria.</title>
        <authorList>
            <person name="Liu J."/>
        </authorList>
    </citation>
    <scope>NUCLEOTIDE SEQUENCE [LARGE SCALE GENOMIC DNA]</scope>
    <source>
        <strain evidence="10 11">BN140002</strain>
    </source>
</reference>
<gene>
    <name evidence="10" type="ORF">F0L46_03130</name>
</gene>
<dbReference type="PANTHER" id="PTHR43292:SF3">
    <property type="entry name" value="ACYL-COA DEHYDROGENASE FADE29"/>
    <property type="match status" value="1"/>
</dbReference>
<dbReference type="RefSeq" id="WP_149815563.1">
    <property type="nucleotide sequence ID" value="NZ_VUOA01000006.1"/>
</dbReference>
<feature type="domain" description="Acyl-CoA dehydrogenase/oxidase N-terminal" evidence="9">
    <location>
        <begin position="40"/>
        <end position="126"/>
    </location>
</feature>
<dbReference type="InterPro" id="IPR013786">
    <property type="entry name" value="AcylCoA_DH/ox_N"/>
</dbReference>
<evidence type="ECO:0000259" key="9">
    <source>
        <dbReference type="Pfam" id="PF02771"/>
    </source>
</evidence>
<dbReference type="Gene3D" id="1.10.540.10">
    <property type="entry name" value="Acyl-CoA dehydrogenase/oxidase, N-terminal domain"/>
    <property type="match status" value="1"/>
</dbReference>
<keyword evidence="3 6" id="KW-0285">Flavoprotein</keyword>
<dbReference type="Proteomes" id="UP000323142">
    <property type="component" value="Unassembled WGS sequence"/>
</dbReference>
<dbReference type="Pfam" id="PF00441">
    <property type="entry name" value="Acyl-CoA_dh_1"/>
    <property type="match status" value="1"/>
</dbReference>
<proteinExistence type="inferred from homology"/>
<dbReference type="GO" id="GO:0005886">
    <property type="term" value="C:plasma membrane"/>
    <property type="evidence" value="ECO:0007669"/>
    <property type="project" value="TreeGrafter"/>
</dbReference>
<evidence type="ECO:0000256" key="2">
    <source>
        <dbReference type="ARBA" id="ARBA00009347"/>
    </source>
</evidence>
<dbReference type="PANTHER" id="PTHR43292">
    <property type="entry name" value="ACYL-COA DEHYDROGENASE"/>
    <property type="match status" value="1"/>
</dbReference>
<name>A0A5B2VVD8_9HYPH</name>
<protein>
    <submittedName>
        <fullName evidence="10">Acyl-CoA dehydrogenase</fullName>
    </submittedName>
</protein>
<evidence type="ECO:0000256" key="1">
    <source>
        <dbReference type="ARBA" id="ARBA00001974"/>
    </source>
</evidence>
<reference evidence="10 11" key="2">
    <citation type="submission" date="2019-09" db="EMBL/GenBank/DDBJ databases">
        <authorList>
            <person name="Jin C."/>
        </authorList>
    </citation>
    <scope>NUCLEOTIDE SEQUENCE [LARGE SCALE GENOMIC DNA]</scope>
    <source>
        <strain evidence="10 11">BN140002</strain>
    </source>
</reference>
<evidence type="ECO:0000256" key="4">
    <source>
        <dbReference type="ARBA" id="ARBA00022827"/>
    </source>
</evidence>
<evidence type="ECO:0000256" key="3">
    <source>
        <dbReference type="ARBA" id="ARBA00022630"/>
    </source>
</evidence>
<feature type="domain" description="Acyl-CoA oxidase/dehydrogenase middle" evidence="8">
    <location>
        <begin position="130"/>
        <end position="224"/>
    </location>
</feature>
<dbReference type="InterPro" id="IPR009100">
    <property type="entry name" value="AcylCoA_DH/oxidase_NM_dom_sf"/>
</dbReference>
<dbReference type="InterPro" id="IPR006091">
    <property type="entry name" value="Acyl-CoA_Oxase/DH_mid-dom"/>
</dbReference>
<evidence type="ECO:0000256" key="6">
    <source>
        <dbReference type="RuleBase" id="RU362125"/>
    </source>
</evidence>
<evidence type="ECO:0000259" key="7">
    <source>
        <dbReference type="Pfam" id="PF00441"/>
    </source>
</evidence>
<keyword evidence="11" id="KW-1185">Reference proteome</keyword>
<dbReference type="InterPro" id="IPR046373">
    <property type="entry name" value="Acyl-CoA_Oxase/DH_mid-dom_sf"/>
</dbReference>
<comment type="caution">
    <text evidence="10">The sequence shown here is derived from an EMBL/GenBank/DDBJ whole genome shotgun (WGS) entry which is preliminary data.</text>
</comment>
<dbReference type="Gene3D" id="1.20.140.10">
    <property type="entry name" value="Butyryl-CoA Dehydrogenase, subunit A, domain 3"/>
    <property type="match status" value="1"/>
</dbReference>
<comment type="cofactor">
    <cofactor evidence="1 6">
        <name>FAD</name>
        <dbReference type="ChEBI" id="CHEBI:57692"/>
    </cofactor>
</comment>
<dbReference type="Pfam" id="PF02770">
    <property type="entry name" value="Acyl-CoA_dh_M"/>
    <property type="match status" value="1"/>
</dbReference>